<gene>
    <name evidence="1" type="ORF">UFOPK1446_00066</name>
</gene>
<dbReference type="AlphaFoldDB" id="A0A6J6B933"/>
<accession>A0A6J6B933</accession>
<dbReference type="EMBL" id="CAEZSO010000006">
    <property type="protein sequence ID" value="CAB4534859.1"/>
    <property type="molecule type" value="Genomic_DNA"/>
</dbReference>
<sequence length="192" mass="20987">MVAKIDSWAWLGQRKVGGGAMEWHELLADVEAQAESWAERDRQLVVADQTRLERRFIAASQHFAGSLHALISCTMRGGERREGHVEAVGANWILLTDPHSHNESIVALEQVLTVKGLTQRARTISASPIVASLDLMWVLQRISRERSHVRCDVLGGVGISGVIDEVGADYVVVSGDGQQLVMGTSIVSITRL</sequence>
<reference evidence="1" key="1">
    <citation type="submission" date="2020-05" db="EMBL/GenBank/DDBJ databases">
        <authorList>
            <person name="Chiriac C."/>
            <person name="Salcher M."/>
            <person name="Ghai R."/>
            <person name="Kavagutti S V."/>
        </authorList>
    </citation>
    <scope>NUCLEOTIDE SEQUENCE</scope>
</reference>
<evidence type="ECO:0000313" key="1">
    <source>
        <dbReference type="EMBL" id="CAB4534859.1"/>
    </source>
</evidence>
<organism evidence="1">
    <name type="scientific">freshwater metagenome</name>
    <dbReference type="NCBI Taxonomy" id="449393"/>
    <lineage>
        <taxon>unclassified sequences</taxon>
        <taxon>metagenomes</taxon>
        <taxon>ecological metagenomes</taxon>
    </lineage>
</organism>
<proteinExistence type="predicted"/>
<name>A0A6J6B933_9ZZZZ</name>
<protein>
    <submittedName>
        <fullName evidence="1">Unannotated protein</fullName>
    </submittedName>
</protein>